<gene>
    <name evidence="2" type="ordered locus">DP2975</name>
</gene>
<dbReference type="Proteomes" id="UP000000602">
    <property type="component" value="Chromosome"/>
</dbReference>
<evidence type="ECO:0000313" key="2">
    <source>
        <dbReference type="EMBL" id="CAG37704.1"/>
    </source>
</evidence>
<keyword evidence="1" id="KW-0732">Signal</keyword>
<dbReference type="Pfam" id="PF11932">
    <property type="entry name" value="DUF3450"/>
    <property type="match status" value="1"/>
</dbReference>
<organism evidence="2 3">
    <name type="scientific">Desulfotalea psychrophila (strain LSv54 / DSM 12343)</name>
    <dbReference type="NCBI Taxonomy" id="177439"/>
    <lineage>
        <taxon>Bacteria</taxon>
        <taxon>Pseudomonadati</taxon>
        <taxon>Thermodesulfobacteriota</taxon>
        <taxon>Desulfobulbia</taxon>
        <taxon>Desulfobulbales</taxon>
        <taxon>Desulfocapsaceae</taxon>
        <taxon>Desulfotalea</taxon>
    </lineage>
</organism>
<accession>Q6AIX6</accession>
<feature type="signal peptide" evidence="1">
    <location>
        <begin position="1"/>
        <end position="19"/>
    </location>
</feature>
<evidence type="ECO:0000313" key="3">
    <source>
        <dbReference type="Proteomes" id="UP000000602"/>
    </source>
</evidence>
<dbReference type="PIRSF" id="PIRSF028069">
    <property type="entry name" value="UCP028069"/>
    <property type="match status" value="1"/>
</dbReference>
<reference evidence="3" key="1">
    <citation type="journal article" date="2004" name="Environ. Microbiol.">
        <title>The genome of Desulfotalea psychrophila, a sulfate-reducing bacterium from permanently cold Arctic sediments.</title>
        <authorList>
            <person name="Rabus R."/>
            <person name="Ruepp A."/>
            <person name="Frickey T."/>
            <person name="Rattei T."/>
            <person name="Fartmann B."/>
            <person name="Stark M."/>
            <person name="Bauer M."/>
            <person name="Zibat A."/>
            <person name="Lombardot T."/>
            <person name="Becker I."/>
            <person name="Amann J."/>
            <person name="Gellner K."/>
            <person name="Teeling H."/>
            <person name="Leuschner W.D."/>
            <person name="Gloeckner F.-O."/>
            <person name="Lupas A.N."/>
            <person name="Amann R."/>
            <person name="Klenk H.-P."/>
        </authorList>
    </citation>
    <scope>NUCLEOTIDE SEQUENCE [LARGE SCALE GENOMIC DNA]</scope>
    <source>
        <strain evidence="3">DSM 12343 / LSv54</strain>
    </source>
</reference>
<feature type="chain" id="PRO_5004270588" description="DUF3450 domain-containing protein" evidence="1">
    <location>
        <begin position="20"/>
        <end position="259"/>
    </location>
</feature>
<evidence type="ECO:0008006" key="4">
    <source>
        <dbReference type="Google" id="ProtNLM"/>
    </source>
</evidence>
<dbReference type="RefSeq" id="WP_011190216.1">
    <property type="nucleotide sequence ID" value="NC_006138.1"/>
</dbReference>
<dbReference type="STRING" id="177439.DP2975"/>
<dbReference type="eggNOG" id="COG2433">
    <property type="taxonomic scope" value="Bacteria"/>
</dbReference>
<dbReference type="HOGENOM" id="CLU_085088_1_0_7"/>
<dbReference type="KEGG" id="dps:DP2975"/>
<dbReference type="AlphaFoldDB" id="Q6AIX6"/>
<evidence type="ECO:0000256" key="1">
    <source>
        <dbReference type="SAM" id="SignalP"/>
    </source>
</evidence>
<dbReference type="OrthoDB" id="5880116at2"/>
<keyword evidence="3" id="KW-1185">Reference proteome</keyword>
<proteinExistence type="predicted"/>
<dbReference type="InterPro" id="IPR016866">
    <property type="entry name" value="UCP028069"/>
</dbReference>
<sequence length="259" mass="29293">MIIRLLLLVLMFWPLNLMAAPSPDAVQAELERSVQRASATGKKTDAWQRQRQGILEEIQDAELKLEWARFQLQKRERWLLAEKKNSAILAANIASAQETRDKLAPFLEVLYADLEEEVETDLPFHGDERRRRLAFIREALDDQGASLSDKLGKLLQAMQVELDYGYSTDVVETIVADGGEQVQATIFRLGRLALFRLLDRGTRAQRFDDKAGQWQDLPEGSASEIAKAVEVARKKRVTTVLSLPLAVLPLKDDLLAEEK</sequence>
<dbReference type="EMBL" id="CR522870">
    <property type="protein sequence ID" value="CAG37704.1"/>
    <property type="molecule type" value="Genomic_DNA"/>
</dbReference>
<protein>
    <recommendedName>
        <fullName evidence="4">DUF3450 domain-containing protein</fullName>
    </recommendedName>
</protein>
<name>Q6AIX6_DESPS</name>